<dbReference type="EMBL" id="JACYTR010000004">
    <property type="protein sequence ID" value="MBD8524790.1"/>
    <property type="molecule type" value="Genomic_DNA"/>
</dbReference>
<evidence type="ECO:0000313" key="4">
    <source>
        <dbReference type="Proteomes" id="UP000613768"/>
    </source>
</evidence>
<keyword evidence="1" id="KW-0472">Membrane</keyword>
<dbReference type="RefSeq" id="WP_192028134.1">
    <property type="nucleotide sequence ID" value="NZ_JACYTR010000004.1"/>
</dbReference>
<sequence length="667" mass="73379">MRSLAIDRVTSIWCAAAATMAVIPFALLAPPTAQALIAGIFALAVASVALQRPIPRLLRLLLTGIALAAIVWAFELGFGVRNIGRDAASALLTTMLGMKLMELNALRDGRAAAVFSVFAIMAAFLQDQGPATLTLAVIAAIVCLAAMARLAEAESPQSSESATPAENPRQVILRVRSAGILAAVSIPLALVGFFLFPRLAQPIWGMPANSAEARAGLSEDMSPGDIAQLYVDETPVMRVTFNGEIPPPNLRYFRGPVLSNFDGRRWTRGYIANDSPGALRELDGWVEYEVEQEPTERSYLFALDMLGRAPTGARFDWGRALRTRQPMSRLVRHNFRSASSYVFEPEMKRTLNSASQRLPTGFNPRALEIAQRWAAAGDADSVIASALQWFNAEFTYTLEPDLLGRDSVDDFLFETKRGYCEHFSSAFVVLMRAAGIPARVVTGYQGGFVNPLGNYLVIRNSDAHAWAEVWLEGRGWVRVDPTSAVAPERIEQGSQALAPESMLSDYLQPLSNAADWLRRNWNDLVLGYNANRQRQLLRPFGIDQADWQQLAFALIAASSIAIGLTLWVLLRKPPDRRPAVMVAWHRLLDKLARRGYAKPAHRDPAEWVQATFVSEQPIAMQLRDLAGQYETWCYARAPNIDEAALIAALNSFDLRPLPKRRAPVAAA</sequence>
<protein>
    <submittedName>
        <fullName evidence="3">DUF3488 domain-containing transglutaminase family protein</fullName>
    </submittedName>
</protein>
<feature type="transmembrane region" description="Helical" evidence="1">
    <location>
        <begin position="550"/>
        <end position="570"/>
    </location>
</feature>
<comment type="caution">
    <text evidence="3">The sequence shown here is derived from an EMBL/GenBank/DDBJ whole genome shotgun (WGS) entry which is preliminary data.</text>
</comment>
<reference evidence="3 4" key="1">
    <citation type="submission" date="2020-09" db="EMBL/GenBank/DDBJ databases">
        <title>Pseudoxanthomonas sp. CAU 1598 isolated from sand of Yaerae Beach.</title>
        <authorList>
            <person name="Kim W."/>
        </authorList>
    </citation>
    <scope>NUCLEOTIDE SEQUENCE [LARGE SCALE GENOMIC DNA]</scope>
    <source>
        <strain evidence="3 4">CAU 1598</strain>
    </source>
</reference>
<feature type="transmembrane region" description="Helical" evidence="1">
    <location>
        <begin position="9"/>
        <end position="27"/>
    </location>
</feature>
<dbReference type="PANTHER" id="PTHR42736:SF1">
    <property type="entry name" value="PROTEIN-GLUTAMINE GAMMA-GLUTAMYLTRANSFERASE"/>
    <property type="match status" value="1"/>
</dbReference>
<name>A0AAW3ZF21_9GAMM</name>
<feature type="transmembrane region" description="Helical" evidence="1">
    <location>
        <begin position="33"/>
        <end position="50"/>
    </location>
</feature>
<feature type="transmembrane region" description="Helical" evidence="1">
    <location>
        <begin position="132"/>
        <end position="151"/>
    </location>
</feature>
<proteinExistence type="predicted"/>
<keyword evidence="1" id="KW-0812">Transmembrane</keyword>
<feature type="transmembrane region" description="Helical" evidence="1">
    <location>
        <begin position="171"/>
        <end position="196"/>
    </location>
</feature>
<dbReference type="Gene3D" id="3.10.620.30">
    <property type="match status" value="1"/>
</dbReference>
<dbReference type="SMART" id="SM00460">
    <property type="entry name" value="TGc"/>
    <property type="match status" value="1"/>
</dbReference>
<evidence type="ECO:0000313" key="3">
    <source>
        <dbReference type="EMBL" id="MBD8524790.1"/>
    </source>
</evidence>
<feature type="transmembrane region" description="Helical" evidence="1">
    <location>
        <begin position="57"/>
        <end position="74"/>
    </location>
</feature>
<dbReference type="Pfam" id="PF11992">
    <property type="entry name" value="TgpA_N"/>
    <property type="match status" value="1"/>
</dbReference>
<accession>A0AAW3ZF21</accession>
<evidence type="ECO:0000256" key="1">
    <source>
        <dbReference type="SAM" id="Phobius"/>
    </source>
</evidence>
<feature type="domain" description="Transglutaminase-like" evidence="2">
    <location>
        <begin position="412"/>
        <end position="483"/>
    </location>
</feature>
<evidence type="ECO:0000259" key="2">
    <source>
        <dbReference type="SMART" id="SM00460"/>
    </source>
</evidence>
<dbReference type="InterPro" id="IPR052901">
    <property type="entry name" value="Bact_TGase-like"/>
</dbReference>
<dbReference type="InterPro" id="IPR002931">
    <property type="entry name" value="Transglutaminase-like"/>
</dbReference>
<dbReference type="SUPFAM" id="SSF54001">
    <property type="entry name" value="Cysteine proteinases"/>
    <property type="match status" value="1"/>
</dbReference>
<keyword evidence="4" id="KW-1185">Reference proteome</keyword>
<dbReference type="PANTHER" id="PTHR42736">
    <property type="entry name" value="PROTEIN-GLUTAMINE GAMMA-GLUTAMYLTRANSFERASE"/>
    <property type="match status" value="1"/>
</dbReference>
<dbReference type="InterPro" id="IPR038765">
    <property type="entry name" value="Papain-like_cys_pep_sf"/>
</dbReference>
<gene>
    <name evidence="3" type="ORF">IFO71_03455</name>
</gene>
<dbReference type="InterPro" id="IPR021878">
    <property type="entry name" value="TgpA_N"/>
</dbReference>
<dbReference type="Proteomes" id="UP000613768">
    <property type="component" value="Unassembled WGS sequence"/>
</dbReference>
<dbReference type="AlphaFoldDB" id="A0AAW3ZF21"/>
<keyword evidence="1" id="KW-1133">Transmembrane helix</keyword>
<organism evidence="3 4">
    <name type="scientific">Pseudomarimonas arenosa</name>
    <dbReference type="NCBI Taxonomy" id="2774145"/>
    <lineage>
        <taxon>Bacteria</taxon>
        <taxon>Pseudomonadati</taxon>
        <taxon>Pseudomonadota</taxon>
        <taxon>Gammaproteobacteria</taxon>
        <taxon>Lysobacterales</taxon>
        <taxon>Lysobacteraceae</taxon>
        <taxon>Pseudomarimonas</taxon>
    </lineage>
</organism>
<dbReference type="Pfam" id="PF01841">
    <property type="entry name" value="Transglut_core"/>
    <property type="match status" value="1"/>
</dbReference>